<sequence length="176" mass="18308">MSIKAPVQLVRQRGLTMIELIIFIVIVTVAVVGVLQVIALSTARSADPIRQKQALAIAEGLMNEIRSAGMALCDVNDPNYGAIPAVACTIPDNVGPEAGNNARPFDNVNDYVTAYGTPRAYAADAANNAFPPGYAATVTITQPNPFNGVTAGATALISIAVTYGGSSTVLASYRIR</sequence>
<dbReference type="EMBL" id="WNKZ01000050">
    <property type="protein sequence ID" value="MTV54389.1"/>
    <property type="molecule type" value="Genomic_DNA"/>
</dbReference>
<gene>
    <name evidence="2" type="ORF">GCM10011572_35430</name>
    <name evidence="3" type="ORF">GM672_16785</name>
</gene>
<dbReference type="OrthoDB" id="8759523at2"/>
<dbReference type="RefSeq" id="WP_155471685.1">
    <property type="nucleotide sequence ID" value="NZ_BMKG01000015.1"/>
</dbReference>
<evidence type="ECO:0000313" key="3">
    <source>
        <dbReference type="EMBL" id="MTV54389.1"/>
    </source>
</evidence>
<proteinExistence type="predicted"/>
<evidence type="ECO:0000313" key="5">
    <source>
        <dbReference type="Proteomes" id="UP000622638"/>
    </source>
</evidence>
<keyword evidence="1" id="KW-0812">Transmembrane</keyword>
<reference evidence="2" key="1">
    <citation type="journal article" date="2014" name="Int. J. Syst. Evol. Microbiol.">
        <title>Complete genome of a new Firmicutes species belonging to the dominant human colonic microbiota ('Ruminococcus bicirculans') reveals two chromosomes and a selective capacity to utilize plant glucans.</title>
        <authorList>
            <consortium name="NISC Comparative Sequencing Program"/>
            <person name="Wegmann U."/>
            <person name="Louis P."/>
            <person name="Goesmann A."/>
            <person name="Henrissat B."/>
            <person name="Duncan S.H."/>
            <person name="Flint H.J."/>
        </authorList>
    </citation>
    <scope>NUCLEOTIDE SEQUENCE</scope>
    <source>
        <strain evidence="2">CGMCC 1.15931</strain>
    </source>
</reference>
<evidence type="ECO:0000313" key="4">
    <source>
        <dbReference type="Proteomes" id="UP000430634"/>
    </source>
</evidence>
<dbReference type="AlphaFoldDB" id="A0A6I3SZ70"/>
<reference evidence="2" key="4">
    <citation type="submission" date="2024-05" db="EMBL/GenBank/DDBJ databases">
        <authorList>
            <person name="Sun Q."/>
            <person name="Zhou Y."/>
        </authorList>
    </citation>
    <scope>NUCLEOTIDE SEQUENCE</scope>
    <source>
        <strain evidence="2">CGMCC 1.15931</strain>
    </source>
</reference>
<evidence type="ECO:0000256" key="1">
    <source>
        <dbReference type="SAM" id="Phobius"/>
    </source>
</evidence>
<accession>A0A6I3SZ70</accession>
<organism evidence="3 4">
    <name type="scientific">Pseudoduganella buxea</name>
    <dbReference type="NCBI Taxonomy" id="1949069"/>
    <lineage>
        <taxon>Bacteria</taxon>
        <taxon>Pseudomonadati</taxon>
        <taxon>Pseudomonadota</taxon>
        <taxon>Betaproteobacteria</taxon>
        <taxon>Burkholderiales</taxon>
        <taxon>Oxalobacteraceae</taxon>
        <taxon>Telluria group</taxon>
        <taxon>Pseudoduganella</taxon>
    </lineage>
</organism>
<keyword evidence="1" id="KW-1133">Transmembrane helix</keyword>
<keyword evidence="1" id="KW-0472">Membrane</keyword>
<name>A0A6I3SZ70_9BURK</name>
<protein>
    <recommendedName>
        <fullName evidence="6">Type II secretion system protein</fullName>
    </recommendedName>
</protein>
<comment type="caution">
    <text evidence="3">The sequence shown here is derived from an EMBL/GenBank/DDBJ whole genome shotgun (WGS) entry which is preliminary data.</text>
</comment>
<reference evidence="5" key="2">
    <citation type="journal article" date="2019" name="Int. J. Syst. Evol. Microbiol.">
        <title>The Global Catalogue of Microorganisms (GCM) 10K type strain sequencing project: providing services to taxonomists for standard genome sequencing and annotation.</title>
        <authorList>
            <consortium name="The Broad Institute Genomics Platform"/>
            <consortium name="The Broad Institute Genome Sequencing Center for Infectious Disease"/>
            <person name="Wu L."/>
            <person name="Ma J."/>
        </authorList>
    </citation>
    <scope>NUCLEOTIDE SEQUENCE [LARGE SCALE GENOMIC DNA]</scope>
    <source>
        <strain evidence="5">CGMCC 1.15931</strain>
    </source>
</reference>
<keyword evidence="5" id="KW-1185">Reference proteome</keyword>
<reference evidence="3 4" key="3">
    <citation type="submission" date="2019-11" db="EMBL/GenBank/DDBJ databases">
        <title>Type strains purchased from KCTC, JCM and DSMZ.</title>
        <authorList>
            <person name="Lu H."/>
        </authorList>
    </citation>
    <scope>NUCLEOTIDE SEQUENCE [LARGE SCALE GENOMIC DNA]</scope>
    <source>
        <strain evidence="3 4">KCTC 52429</strain>
    </source>
</reference>
<evidence type="ECO:0000313" key="2">
    <source>
        <dbReference type="EMBL" id="GGC11016.1"/>
    </source>
</evidence>
<evidence type="ECO:0008006" key="6">
    <source>
        <dbReference type="Google" id="ProtNLM"/>
    </source>
</evidence>
<dbReference type="EMBL" id="BMKG01000015">
    <property type="protein sequence ID" value="GGC11016.1"/>
    <property type="molecule type" value="Genomic_DNA"/>
</dbReference>
<dbReference type="Proteomes" id="UP000622638">
    <property type="component" value="Unassembled WGS sequence"/>
</dbReference>
<dbReference type="Proteomes" id="UP000430634">
    <property type="component" value="Unassembled WGS sequence"/>
</dbReference>
<feature type="transmembrane region" description="Helical" evidence="1">
    <location>
        <begin position="20"/>
        <end position="43"/>
    </location>
</feature>